<dbReference type="RefSeq" id="WP_272094067.1">
    <property type="nucleotide sequence ID" value="NZ_JAQNDK010000001.1"/>
</dbReference>
<evidence type="ECO:0000313" key="1">
    <source>
        <dbReference type="EMBL" id="MDC0677303.1"/>
    </source>
</evidence>
<evidence type="ECO:0000313" key="2">
    <source>
        <dbReference type="Proteomes" id="UP001217485"/>
    </source>
</evidence>
<protein>
    <recommendedName>
        <fullName evidence="3">Secreted protein</fullName>
    </recommendedName>
</protein>
<gene>
    <name evidence="1" type="ORF">POL72_06080</name>
</gene>
<comment type="caution">
    <text evidence="1">The sequence shown here is derived from an EMBL/GenBank/DDBJ whole genome shotgun (WGS) entry which is preliminary data.</text>
</comment>
<keyword evidence="2" id="KW-1185">Reference proteome</keyword>
<proteinExistence type="predicted"/>
<organism evidence="1 2">
    <name type="scientific">Sorangium atrum</name>
    <dbReference type="NCBI Taxonomy" id="2995308"/>
    <lineage>
        <taxon>Bacteria</taxon>
        <taxon>Pseudomonadati</taxon>
        <taxon>Myxococcota</taxon>
        <taxon>Polyangia</taxon>
        <taxon>Polyangiales</taxon>
        <taxon>Polyangiaceae</taxon>
        <taxon>Sorangium</taxon>
    </lineage>
</organism>
<dbReference type="Proteomes" id="UP001217485">
    <property type="component" value="Unassembled WGS sequence"/>
</dbReference>
<accession>A0ABT5BV25</accession>
<dbReference type="EMBL" id="JAQNDK010000001">
    <property type="protein sequence ID" value="MDC0677303.1"/>
    <property type="molecule type" value="Genomic_DNA"/>
</dbReference>
<evidence type="ECO:0008006" key="3">
    <source>
        <dbReference type="Google" id="ProtNLM"/>
    </source>
</evidence>
<name>A0ABT5BV25_9BACT</name>
<sequence length="149" mass="15566">MLLAAHRTSRFPRTRALVAAALLVGPVAAGSWLGFHSAAHPGTHADLNAAGDAPPGSPLGDLSRSLGDLAPVVGVVEERLAAGSYTYLAVRPDGGSPMWAVTLGSGQPVGARVSVRSFGRRTEFTSRRLQRTFPVLVFGVVSPVRVDDR</sequence>
<reference evidence="1 2" key="1">
    <citation type="submission" date="2023-01" db="EMBL/GenBank/DDBJ databases">
        <title>Minimal conservation of predation-associated metabolite biosynthetic gene clusters underscores biosynthetic potential of Myxococcota including descriptions for ten novel species: Archangium lansinium sp. nov., Myxococcus landrumus sp. nov., Nannocystis bai.</title>
        <authorList>
            <person name="Ahearne A."/>
            <person name="Stevens C."/>
            <person name="Dowd S."/>
        </authorList>
    </citation>
    <scope>NUCLEOTIDE SEQUENCE [LARGE SCALE GENOMIC DNA]</scope>
    <source>
        <strain evidence="1 2">WIWO2</strain>
    </source>
</reference>